<keyword evidence="1" id="KW-0812">Transmembrane</keyword>
<accession>A0A8X6MUV1</accession>
<proteinExistence type="predicted"/>
<dbReference type="Proteomes" id="UP000887013">
    <property type="component" value="Unassembled WGS sequence"/>
</dbReference>
<evidence type="ECO:0000313" key="3">
    <source>
        <dbReference type="Proteomes" id="UP000887013"/>
    </source>
</evidence>
<dbReference type="EMBL" id="BMAW01002564">
    <property type="protein sequence ID" value="GFS79243.1"/>
    <property type="molecule type" value="Genomic_DNA"/>
</dbReference>
<feature type="transmembrane region" description="Helical" evidence="1">
    <location>
        <begin position="42"/>
        <end position="65"/>
    </location>
</feature>
<comment type="caution">
    <text evidence="2">The sequence shown here is derived from an EMBL/GenBank/DDBJ whole genome shotgun (WGS) entry which is preliminary data.</text>
</comment>
<dbReference type="AlphaFoldDB" id="A0A8X6MUV1"/>
<name>A0A8X6MUV1_NEPPI</name>
<keyword evidence="1" id="KW-0472">Membrane</keyword>
<sequence length="128" mass="14638">MRLKSAKRLPLEGTVLYSEGSASTPKWVASSFVCSQRRSSSFLLGGCWMFSTFLETYPTCLSFQLKVYRIDRQAGPFAFSPRQSIGLMMAFLLMALINFPPFPRSPPPRRQKRTHTYLCVFDVIPQFL</sequence>
<protein>
    <submittedName>
        <fullName evidence="2">Uncharacterized protein</fullName>
    </submittedName>
</protein>
<keyword evidence="1" id="KW-1133">Transmembrane helix</keyword>
<keyword evidence="3" id="KW-1185">Reference proteome</keyword>
<evidence type="ECO:0000256" key="1">
    <source>
        <dbReference type="SAM" id="Phobius"/>
    </source>
</evidence>
<organism evidence="2 3">
    <name type="scientific">Nephila pilipes</name>
    <name type="common">Giant wood spider</name>
    <name type="synonym">Nephila maculata</name>
    <dbReference type="NCBI Taxonomy" id="299642"/>
    <lineage>
        <taxon>Eukaryota</taxon>
        <taxon>Metazoa</taxon>
        <taxon>Ecdysozoa</taxon>
        <taxon>Arthropoda</taxon>
        <taxon>Chelicerata</taxon>
        <taxon>Arachnida</taxon>
        <taxon>Araneae</taxon>
        <taxon>Araneomorphae</taxon>
        <taxon>Entelegynae</taxon>
        <taxon>Araneoidea</taxon>
        <taxon>Nephilidae</taxon>
        <taxon>Nephila</taxon>
    </lineage>
</organism>
<reference evidence="2" key="1">
    <citation type="submission" date="2020-08" db="EMBL/GenBank/DDBJ databases">
        <title>Multicomponent nature underlies the extraordinary mechanical properties of spider dragline silk.</title>
        <authorList>
            <person name="Kono N."/>
            <person name="Nakamura H."/>
            <person name="Mori M."/>
            <person name="Yoshida Y."/>
            <person name="Ohtoshi R."/>
            <person name="Malay A.D."/>
            <person name="Moran D.A.P."/>
            <person name="Tomita M."/>
            <person name="Numata K."/>
            <person name="Arakawa K."/>
        </authorList>
    </citation>
    <scope>NUCLEOTIDE SEQUENCE</scope>
</reference>
<feature type="transmembrane region" description="Helical" evidence="1">
    <location>
        <begin position="85"/>
        <end position="103"/>
    </location>
</feature>
<gene>
    <name evidence="2" type="ORF">NPIL_543521</name>
</gene>
<evidence type="ECO:0000313" key="2">
    <source>
        <dbReference type="EMBL" id="GFS79243.1"/>
    </source>
</evidence>